<feature type="transmembrane region" description="Helical" evidence="7">
    <location>
        <begin position="32"/>
        <end position="58"/>
    </location>
</feature>
<keyword evidence="6 7" id="KW-0472">Membrane</keyword>
<feature type="transmembrane region" description="Helical" evidence="7">
    <location>
        <begin position="131"/>
        <end position="154"/>
    </location>
</feature>
<dbReference type="PANTHER" id="PTHR43386">
    <property type="entry name" value="OLIGOPEPTIDE TRANSPORT SYSTEM PERMEASE PROTEIN APPC"/>
    <property type="match status" value="1"/>
</dbReference>
<evidence type="ECO:0000256" key="3">
    <source>
        <dbReference type="ARBA" id="ARBA00022475"/>
    </source>
</evidence>
<evidence type="ECO:0000256" key="7">
    <source>
        <dbReference type="RuleBase" id="RU363032"/>
    </source>
</evidence>
<proteinExistence type="inferred from homology"/>
<keyword evidence="3" id="KW-1003">Cell membrane</keyword>
<keyword evidence="4 7" id="KW-0812">Transmembrane</keyword>
<feature type="transmembrane region" description="Helical" evidence="7">
    <location>
        <begin position="160"/>
        <end position="178"/>
    </location>
</feature>
<feature type="transmembrane region" description="Helical" evidence="7">
    <location>
        <begin position="266"/>
        <end position="286"/>
    </location>
</feature>
<dbReference type="Pfam" id="PF00528">
    <property type="entry name" value="BPD_transp_1"/>
    <property type="match status" value="1"/>
</dbReference>
<keyword evidence="5 7" id="KW-1133">Transmembrane helix</keyword>
<evidence type="ECO:0000313" key="10">
    <source>
        <dbReference type="Proteomes" id="UP000280417"/>
    </source>
</evidence>
<evidence type="ECO:0000256" key="6">
    <source>
        <dbReference type="ARBA" id="ARBA00023136"/>
    </source>
</evidence>
<dbReference type="Proteomes" id="UP000280417">
    <property type="component" value="Unassembled WGS sequence"/>
</dbReference>
<gene>
    <name evidence="9" type="ORF">DRJ04_08225</name>
</gene>
<evidence type="ECO:0000256" key="1">
    <source>
        <dbReference type="ARBA" id="ARBA00004651"/>
    </source>
</evidence>
<reference evidence="9 10" key="1">
    <citation type="submission" date="2018-06" db="EMBL/GenBank/DDBJ databases">
        <title>Extensive metabolic versatility and redundancy in microbially diverse, dynamic hydrothermal sediments.</title>
        <authorList>
            <person name="Dombrowski N."/>
            <person name="Teske A."/>
            <person name="Baker B.J."/>
        </authorList>
    </citation>
    <scope>NUCLEOTIDE SEQUENCE [LARGE SCALE GENOMIC DNA]</scope>
    <source>
        <strain evidence="9">B3_G15</strain>
    </source>
</reference>
<comment type="similarity">
    <text evidence="7">Belongs to the binding-protein-dependent transport system permease family.</text>
</comment>
<comment type="subcellular location">
    <subcellularLocation>
        <location evidence="1 7">Cell membrane</location>
        <topology evidence="1 7">Multi-pass membrane protein</topology>
    </subcellularLocation>
</comment>
<dbReference type="PANTHER" id="PTHR43386:SF1">
    <property type="entry name" value="D,D-DIPEPTIDE TRANSPORT SYSTEM PERMEASE PROTEIN DDPC-RELATED"/>
    <property type="match status" value="1"/>
</dbReference>
<dbReference type="Gene3D" id="1.10.3720.10">
    <property type="entry name" value="MetI-like"/>
    <property type="match status" value="1"/>
</dbReference>
<dbReference type="InterPro" id="IPR050366">
    <property type="entry name" value="BP-dependent_transpt_permease"/>
</dbReference>
<evidence type="ECO:0000313" key="9">
    <source>
        <dbReference type="EMBL" id="RLE11356.1"/>
    </source>
</evidence>
<dbReference type="GO" id="GO:0055085">
    <property type="term" value="P:transmembrane transport"/>
    <property type="evidence" value="ECO:0007669"/>
    <property type="project" value="InterPro"/>
</dbReference>
<dbReference type="EMBL" id="QMQA01000260">
    <property type="protein sequence ID" value="RLE11356.1"/>
    <property type="molecule type" value="Genomic_DNA"/>
</dbReference>
<accession>A0A662DBF1</accession>
<dbReference type="PROSITE" id="PS50928">
    <property type="entry name" value="ABC_TM1"/>
    <property type="match status" value="1"/>
</dbReference>
<protein>
    <recommendedName>
        <fullName evidence="8">ABC transmembrane type-1 domain-containing protein</fullName>
    </recommendedName>
</protein>
<keyword evidence="2 7" id="KW-0813">Transport</keyword>
<dbReference type="InterPro" id="IPR000515">
    <property type="entry name" value="MetI-like"/>
</dbReference>
<evidence type="ECO:0000256" key="2">
    <source>
        <dbReference type="ARBA" id="ARBA00022448"/>
    </source>
</evidence>
<feature type="domain" description="ABC transmembrane type-1" evidence="8">
    <location>
        <begin position="100"/>
        <end position="287"/>
    </location>
</feature>
<dbReference type="CDD" id="cd06261">
    <property type="entry name" value="TM_PBP2"/>
    <property type="match status" value="1"/>
</dbReference>
<organism evidence="9 10">
    <name type="scientific">Aerophobetes bacterium</name>
    <dbReference type="NCBI Taxonomy" id="2030807"/>
    <lineage>
        <taxon>Bacteria</taxon>
        <taxon>Candidatus Aerophobota</taxon>
    </lineage>
</organism>
<evidence type="ECO:0000256" key="5">
    <source>
        <dbReference type="ARBA" id="ARBA00022989"/>
    </source>
</evidence>
<dbReference type="InterPro" id="IPR035906">
    <property type="entry name" value="MetI-like_sf"/>
</dbReference>
<dbReference type="AlphaFoldDB" id="A0A662DBF1"/>
<dbReference type="SUPFAM" id="SSF161098">
    <property type="entry name" value="MetI-like"/>
    <property type="match status" value="1"/>
</dbReference>
<evidence type="ECO:0000256" key="4">
    <source>
        <dbReference type="ARBA" id="ARBA00022692"/>
    </source>
</evidence>
<dbReference type="GO" id="GO:0005886">
    <property type="term" value="C:plasma membrane"/>
    <property type="evidence" value="ECO:0007669"/>
    <property type="project" value="UniProtKB-SubCell"/>
</dbReference>
<name>A0A662DBF1_UNCAE</name>
<feature type="transmembrane region" description="Helical" evidence="7">
    <location>
        <begin position="99"/>
        <end position="124"/>
    </location>
</feature>
<comment type="caution">
    <text evidence="9">The sequence shown here is derived from an EMBL/GenBank/DDBJ whole genome shotgun (WGS) entry which is preliminary data.</text>
</comment>
<evidence type="ECO:0000259" key="8">
    <source>
        <dbReference type="PROSITE" id="PS50928"/>
    </source>
</evidence>
<sequence length="300" mass="34145">MKRYFFEEPLVRPRLDEQFHVPIYRRASIRDVISIGFGLFVVSYLLTFFTISVTNLFIRDPMQVDMQNIFRPPSFEYIFGTDYLGRDIFSRIVKGTEAFFLPGLLSISVSTSMGLLFGIIAGFYPRSFGRIIFYILNIIDSVPRIIFIFIIIVIFKPSLYLIMTFVGVTSIPKVTSYIKSKVETLKRQRYIEACRGLGLSRAAIIFKHIVWLSCKSVLLIQATLGMGEAILIETSLSYLGIGVQEPTPSWGNMVAMGKDFFFQGKFWLSTIPAVVIMVTIMGLYLLSDGLNSVYNEKVSR</sequence>